<evidence type="ECO:0008006" key="4">
    <source>
        <dbReference type="Google" id="ProtNLM"/>
    </source>
</evidence>
<dbReference type="Proteomes" id="UP000242915">
    <property type="component" value="Unassembled WGS sequence"/>
</dbReference>
<keyword evidence="3" id="KW-1185">Reference proteome</keyword>
<dbReference type="AlphaFoldDB" id="A0A239IXU5"/>
<dbReference type="EMBL" id="FZOG01000007">
    <property type="protein sequence ID" value="SNS98430.1"/>
    <property type="molecule type" value="Genomic_DNA"/>
</dbReference>
<feature type="region of interest" description="Disordered" evidence="1">
    <location>
        <begin position="1"/>
        <end position="30"/>
    </location>
</feature>
<name>A0A239IXU5_9PSED</name>
<evidence type="ECO:0000313" key="2">
    <source>
        <dbReference type="EMBL" id="SNS98430.1"/>
    </source>
</evidence>
<dbReference type="NCBIfam" id="NF045613">
    <property type="entry name" value="PA1571_fam"/>
    <property type="match status" value="1"/>
</dbReference>
<proteinExistence type="predicted"/>
<feature type="compositionally biased region" description="Low complexity" evidence="1">
    <location>
        <begin position="1"/>
        <end position="17"/>
    </location>
</feature>
<organism evidence="2 3">
    <name type="scientific">Pseudomonas segetis</name>
    <dbReference type="NCBI Taxonomy" id="298908"/>
    <lineage>
        <taxon>Bacteria</taxon>
        <taxon>Pseudomonadati</taxon>
        <taxon>Pseudomonadota</taxon>
        <taxon>Gammaproteobacteria</taxon>
        <taxon>Pseudomonadales</taxon>
        <taxon>Pseudomonadaceae</taxon>
        <taxon>Pseudomonas</taxon>
    </lineage>
</organism>
<evidence type="ECO:0000313" key="3">
    <source>
        <dbReference type="Proteomes" id="UP000242915"/>
    </source>
</evidence>
<dbReference type="InterPro" id="IPR054635">
    <property type="entry name" value="PA1571-like"/>
</dbReference>
<dbReference type="RefSeq" id="WP_176443229.1">
    <property type="nucleotide sequence ID" value="NZ_FZOG01000007.1"/>
</dbReference>
<reference evidence="3" key="1">
    <citation type="submission" date="2017-06" db="EMBL/GenBank/DDBJ databases">
        <authorList>
            <person name="Varghese N."/>
            <person name="Submissions S."/>
        </authorList>
    </citation>
    <scope>NUCLEOTIDE SEQUENCE [LARGE SCALE GENOMIC DNA]</scope>
    <source>
        <strain evidence="3">CIP 108523</strain>
    </source>
</reference>
<gene>
    <name evidence="2" type="ORF">SAMN05216255_4082</name>
</gene>
<sequence>MSNSNPPKQSSNSSVNPDKPVGGAIIDEQGREVEITEHMIQDACEELEKSRAANQGKD</sequence>
<protein>
    <recommendedName>
        <fullName evidence="4">Multifunctional fatty acid oxidation complex subunit alpha</fullName>
    </recommendedName>
</protein>
<evidence type="ECO:0000256" key="1">
    <source>
        <dbReference type="SAM" id="MobiDB-lite"/>
    </source>
</evidence>
<accession>A0A239IXU5</accession>